<keyword evidence="2" id="KW-0732">Signal</keyword>
<feature type="signal peptide" evidence="2">
    <location>
        <begin position="1"/>
        <end position="29"/>
    </location>
</feature>
<keyword evidence="1" id="KW-0812">Transmembrane</keyword>
<accession>A0A5M6DG89</accession>
<dbReference type="Proteomes" id="UP000323426">
    <property type="component" value="Unassembled WGS sequence"/>
</dbReference>
<name>A0A5M6DG89_9BACT</name>
<feature type="transmembrane region" description="Helical" evidence="1">
    <location>
        <begin position="149"/>
        <end position="166"/>
    </location>
</feature>
<gene>
    <name evidence="3" type="ORF">F0145_11520</name>
</gene>
<sequence length="194" mass="20519">MKKFTNLSPLFALLVFTAMLFFSSCSSQKQHFSFTPAPPAYVKKQAPAPVKTTPTEINNTDTDAATLSASATLVQATVLPEVAALESSKAESNNKTATTYKAGLAAPVFQKSQKLTLAQKVVMHKVQKQVKKLSTQAKAAAGPVSNRNAIALVLIGIILAVFATLIGGGLGNLFYTLGILILLVGLILLILNYV</sequence>
<keyword evidence="4" id="KW-1185">Reference proteome</keyword>
<evidence type="ECO:0000256" key="2">
    <source>
        <dbReference type="SAM" id="SignalP"/>
    </source>
</evidence>
<dbReference type="PROSITE" id="PS51257">
    <property type="entry name" value="PROKAR_LIPOPROTEIN"/>
    <property type="match status" value="1"/>
</dbReference>
<dbReference type="AlphaFoldDB" id="A0A5M6DG89"/>
<evidence type="ECO:0000313" key="4">
    <source>
        <dbReference type="Proteomes" id="UP000323426"/>
    </source>
</evidence>
<evidence type="ECO:0000256" key="1">
    <source>
        <dbReference type="SAM" id="Phobius"/>
    </source>
</evidence>
<organism evidence="3 4">
    <name type="scientific">Adhaeribacter rhizoryzae</name>
    <dbReference type="NCBI Taxonomy" id="2607907"/>
    <lineage>
        <taxon>Bacteria</taxon>
        <taxon>Pseudomonadati</taxon>
        <taxon>Bacteroidota</taxon>
        <taxon>Cytophagia</taxon>
        <taxon>Cytophagales</taxon>
        <taxon>Hymenobacteraceae</taxon>
        <taxon>Adhaeribacter</taxon>
    </lineage>
</organism>
<feature type="transmembrane region" description="Helical" evidence="1">
    <location>
        <begin position="173"/>
        <end position="193"/>
    </location>
</feature>
<dbReference type="EMBL" id="VWSF01000007">
    <property type="protein sequence ID" value="KAA5546511.1"/>
    <property type="molecule type" value="Genomic_DNA"/>
</dbReference>
<keyword evidence="1" id="KW-0472">Membrane</keyword>
<comment type="caution">
    <text evidence="3">The sequence shown here is derived from an EMBL/GenBank/DDBJ whole genome shotgun (WGS) entry which is preliminary data.</text>
</comment>
<keyword evidence="1" id="KW-1133">Transmembrane helix</keyword>
<evidence type="ECO:0000313" key="3">
    <source>
        <dbReference type="EMBL" id="KAA5546511.1"/>
    </source>
</evidence>
<dbReference type="RefSeq" id="WP_150088558.1">
    <property type="nucleotide sequence ID" value="NZ_VWSF01000007.1"/>
</dbReference>
<reference evidence="3 4" key="1">
    <citation type="submission" date="2019-09" db="EMBL/GenBank/DDBJ databases">
        <title>Genome sequence and assembly of Adhaeribacter sp.</title>
        <authorList>
            <person name="Chhetri G."/>
        </authorList>
    </citation>
    <scope>NUCLEOTIDE SEQUENCE [LARGE SCALE GENOMIC DNA]</scope>
    <source>
        <strain evidence="3 4">DK36</strain>
    </source>
</reference>
<feature type="chain" id="PRO_5024428684" evidence="2">
    <location>
        <begin position="30"/>
        <end position="194"/>
    </location>
</feature>
<protein>
    <submittedName>
        <fullName evidence="3">Uncharacterized protein</fullName>
    </submittedName>
</protein>
<proteinExistence type="predicted"/>